<evidence type="ECO:0000313" key="6">
    <source>
        <dbReference type="Proteomes" id="UP000254492"/>
    </source>
</evidence>
<evidence type="ECO:0000256" key="3">
    <source>
        <dbReference type="ARBA" id="ARBA00023002"/>
    </source>
</evidence>
<name>A0ABX9I5J7_9LACO</name>
<dbReference type="Proteomes" id="UP000254492">
    <property type="component" value="Unassembled WGS sequence"/>
</dbReference>
<evidence type="ECO:0000256" key="2">
    <source>
        <dbReference type="ARBA" id="ARBA00022857"/>
    </source>
</evidence>
<dbReference type="PANTHER" id="PTHR43827:SF3">
    <property type="entry name" value="NADP-DEPENDENT OXIDOREDUCTASE DOMAIN-CONTAINING PROTEIN"/>
    <property type="match status" value="1"/>
</dbReference>
<dbReference type="PRINTS" id="PR00069">
    <property type="entry name" value="ALDKETRDTASE"/>
</dbReference>
<dbReference type="PANTHER" id="PTHR43827">
    <property type="entry name" value="2,5-DIKETO-D-GLUCONIC ACID REDUCTASE"/>
    <property type="match status" value="1"/>
</dbReference>
<evidence type="ECO:0000259" key="4">
    <source>
        <dbReference type="Pfam" id="PF00248"/>
    </source>
</evidence>
<feature type="domain" description="NADP-dependent oxidoreductase" evidence="4">
    <location>
        <begin position="16"/>
        <end position="261"/>
    </location>
</feature>
<dbReference type="SUPFAM" id="SSF51430">
    <property type="entry name" value="NAD(P)-linked oxidoreductase"/>
    <property type="match status" value="1"/>
</dbReference>
<keyword evidence="3" id="KW-0560">Oxidoreductase</keyword>
<keyword evidence="2" id="KW-0521">NADP</keyword>
<reference evidence="5 6" key="1">
    <citation type="submission" date="2018-07" db="EMBL/GenBank/DDBJ databases">
        <title>Genome-based reclassification of Weissella jogaejeotgali as Weissella thailandensis.</title>
        <authorList>
            <person name="Chun J."/>
            <person name="Kim B.-Y."/>
            <person name="Kwak M.-J."/>
        </authorList>
    </citation>
    <scope>NUCLEOTIDE SEQUENCE [LARGE SCALE GENOMIC DNA]</scope>
    <source>
        <strain evidence="5 6">KCTC 3751</strain>
    </source>
</reference>
<dbReference type="InterPro" id="IPR020471">
    <property type="entry name" value="AKR"/>
</dbReference>
<proteinExistence type="inferred from homology"/>
<dbReference type="InterPro" id="IPR023210">
    <property type="entry name" value="NADP_OxRdtase_dom"/>
</dbReference>
<dbReference type="RefSeq" id="WP_115470714.1">
    <property type="nucleotide sequence ID" value="NZ_BJEC01000004.1"/>
</dbReference>
<comment type="similarity">
    <text evidence="1">Belongs to the aldo/keto reductase family.</text>
</comment>
<sequence>METVTLNNGIEMPVEGFGGWFGTGKEKQQRCEEAVTTALELGFRLIDTAQAYGTEKTIGKVIAQSGIPREELFVTSKLWITNTGYRKSKRAFFDSLANLGLDYLDLYIIHEPLGDYMGSWRALEDLYKEGRIRAIGVSNFYERHLTDLIAKSEIKPAVDQIEINPFKQQQKMRQVLLANNIEVEAWGPLTQGKQDLFHDPTLTMIAQEHDRSVVQIILRWLAQNSIVSIPKSTSKKHIQANLDIFDFELTTDELVQISSLDQQKELADKNKLSQLISTIFNQT</sequence>
<dbReference type="InterPro" id="IPR018170">
    <property type="entry name" value="Aldo/ket_reductase_CS"/>
</dbReference>
<keyword evidence="6" id="KW-1185">Reference proteome</keyword>
<protein>
    <submittedName>
        <fullName evidence="5">Aldo/keto reductase</fullName>
    </submittedName>
</protein>
<gene>
    <name evidence="5" type="ORF">DWV05_03485</name>
</gene>
<comment type="caution">
    <text evidence="5">The sequence shown here is derived from an EMBL/GenBank/DDBJ whole genome shotgun (WGS) entry which is preliminary data.</text>
</comment>
<dbReference type="EMBL" id="QRAY01000005">
    <property type="protein sequence ID" value="RDS59847.1"/>
    <property type="molecule type" value="Genomic_DNA"/>
</dbReference>
<dbReference type="PROSITE" id="PS00798">
    <property type="entry name" value="ALDOKETO_REDUCTASE_1"/>
    <property type="match status" value="1"/>
</dbReference>
<dbReference type="Gene3D" id="3.20.20.100">
    <property type="entry name" value="NADP-dependent oxidoreductase domain"/>
    <property type="match status" value="1"/>
</dbReference>
<evidence type="ECO:0000256" key="1">
    <source>
        <dbReference type="ARBA" id="ARBA00007905"/>
    </source>
</evidence>
<dbReference type="PROSITE" id="PS00062">
    <property type="entry name" value="ALDOKETO_REDUCTASE_2"/>
    <property type="match status" value="1"/>
</dbReference>
<organism evidence="5 6">
    <name type="scientific">Weissella thailandensis</name>
    <dbReference type="NCBI Taxonomy" id="89061"/>
    <lineage>
        <taxon>Bacteria</taxon>
        <taxon>Bacillati</taxon>
        <taxon>Bacillota</taxon>
        <taxon>Bacilli</taxon>
        <taxon>Lactobacillales</taxon>
        <taxon>Lactobacillaceae</taxon>
        <taxon>Weissella</taxon>
    </lineage>
</organism>
<accession>A0ABX9I5J7</accession>
<evidence type="ECO:0000313" key="5">
    <source>
        <dbReference type="EMBL" id="RDS59847.1"/>
    </source>
</evidence>
<dbReference type="PIRSF" id="PIRSF000097">
    <property type="entry name" value="AKR"/>
    <property type="match status" value="1"/>
</dbReference>
<dbReference type="Pfam" id="PF00248">
    <property type="entry name" value="Aldo_ket_red"/>
    <property type="match status" value="1"/>
</dbReference>
<dbReference type="InterPro" id="IPR036812">
    <property type="entry name" value="NAD(P)_OxRdtase_dom_sf"/>
</dbReference>